<name>A0ABT5WTK1_9SPHN</name>
<dbReference type="SUPFAM" id="SSF56112">
    <property type="entry name" value="Protein kinase-like (PK-like)"/>
    <property type="match status" value="2"/>
</dbReference>
<evidence type="ECO:0000259" key="5">
    <source>
        <dbReference type="PROSITE" id="PS50011"/>
    </source>
</evidence>
<dbReference type="RefSeq" id="WP_275229322.1">
    <property type="nucleotide sequence ID" value="NZ_JARESE010000055.1"/>
</dbReference>
<accession>A0ABT5WTK1</accession>
<dbReference type="SMART" id="SM00220">
    <property type="entry name" value="S_TKc"/>
    <property type="match status" value="1"/>
</dbReference>
<dbReference type="InterPro" id="IPR011009">
    <property type="entry name" value="Kinase-like_dom_sf"/>
</dbReference>
<comment type="caution">
    <text evidence="6">The sequence shown here is derived from an EMBL/GenBank/DDBJ whole genome shotgun (WGS) entry which is preliminary data.</text>
</comment>
<gene>
    <name evidence="6" type="ORF">PYV00_16035</name>
</gene>
<evidence type="ECO:0000256" key="2">
    <source>
        <dbReference type="ARBA" id="ARBA00022741"/>
    </source>
</evidence>
<dbReference type="Pfam" id="PF00069">
    <property type="entry name" value="Pkinase"/>
    <property type="match status" value="1"/>
</dbReference>
<dbReference type="EMBL" id="JARESE010000055">
    <property type="protein sequence ID" value="MDE8653211.1"/>
    <property type="molecule type" value="Genomic_DNA"/>
</dbReference>
<dbReference type="InterPro" id="IPR000719">
    <property type="entry name" value="Prot_kinase_dom"/>
</dbReference>
<dbReference type="Proteomes" id="UP001216253">
    <property type="component" value="Unassembled WGS sequence"/>
</dbReference>
<dbReference type="PANTHER" id="PTHR43289">
    <property type="entry name" value="MITOGEN-ACTIVATED PROTEIN KINASE KINASE KINASE 20-RELATED"/>
    <property type="match status" value="1"/>
</dbReference>
<dbReference type="GO" id="GO:0016301">
    <property type="term" value="F:kinase activity"/>
    <property type="evidence" value="ECO:0007669"/>
    <property type="project" value="UniProtKB-KW"/>
</dbReference>
<reference evidence="6 7" key="1">
    <citation type="submission" date="2023-03" db="EMBL/GenBank/DDBJ databases">
        <title>NovoSphingobium album sp. nov. isolated from polycyclic aromatic hydrocarbons- and heavy-metal polluted soil.</title>
        <authorList>
            <person name="Liu Z."/>
            <person name="Wang K."/>
        </authorList>
    </citation>
    <scope>NUCLEOTIDE SEQUENCE [LARGE SCALE GENOMIC DNA]</scope>
    <source>
        <strain evidence="6 7">H3SJ31-1</strain>
    </source>
</reference>
<feature type="domain" description="Protein kinase" evidence="5">
    <location>
        <begin position="210"/>
        <end position="517"/>
    </location>
</feature>
<protein>
    <submittedName>
        <fullName evidence="6">Protein kinase</fullName>
    </submittedName>
</protein>
<dbReference type="Gene3D" id="1.10.510.10">
    <property type="entry name" value="Transferase(Phosphotransferase) domain 1"/>
    <property type="match status" value="2"/>
</dbReference>
<keyword evidence="3 6" id="KW-0418">Kinase</keyword>
<dbReference type="PANTHER" id="PTHR43289:SF6">
    <property type="entry name" value="SERINE_THREONINE-PROTEIN KINASE NEKL-3"/>
    <property type="match status" value="1"/>
</dbReference>
<proteinExistence type="predicted"/>
<dbReference type="PROSITE" id="PS50011">
    <property type="entry name" value="PROTEIN_KINASE_DOM"/>
    <property type="match status" value="1"/>
</dbReference>
<evidence type="ECO:0000256" key="4">
    <source>
        <dbReference type="ARBA" id="ARBA00022840"/>
    </source>
</evidence>
<keyword evidence="2" id="KW-0547">Nucleotide-binding</keyword>
<evidence type="ECO:0000313" key="6">
    <source>
        <dbReference type="EMBL" id="MDE8653211.1"/>
    </source>
</evidence>
<keyword evidence="7" id="KW-1185">Reference proteome</keyword>
<keyword evidence="4" id="KW-0067">ATP-binding</keyword>
<evidence type="ECO:0000313" key="7">
    <source>
        <dbReference type="Proteomes" id="UP001216253"/>
    </source>
</evidence>
<sequence>MSTKPAAGHPNYAGEMFFFSVSDSAAVPTSVLKENRDWTLSQRRDFAERALIALAEFTDSSEGPLLHRALDAESVRVRADNSPLFAGWRWARLTPAQTLSEGETGDTFGAFAAPEIRSKGLATATPSSDLFSLCGVLIELFSAEEAPDVREILLLGCDPDPSRRPSARDIVDLLQEQDPGAVELPPIEPAALSPTRWDEGYQFTWKDSSYRVVSVLGQGSVGRTFKLEQLDSEDGEPIGTFVGKAVFNPDLGPASLAAYQRLRPLSLREGLSNILECASSWNANELMTLLRWTQGAPLSTWCGDLDFIAQEDGAESTEQLAIDWFEMLCDALDALHAQGWVHGDVSLSNILVDEAQVVLIDYDLAGPIGYRPRSQGTVLYTSPERRDGAEVLARDDVYSLAATLFHAITNRPPAPAKDGLGLDWTNEERAVFPTLVPLLDRATGPADRRFVDAGAALRELRASASTPQQSSPAVGAVSAVPEPLRPNEVARVKDILSTYPGSRFGNAETRGLDSEFAFDTYVPTALDTALPAAITAGDVSLVILCGNAGDGKTAFLQRLVQTLGGEPPPSSERVWTGSLAGRAVMINLDGAASWKGRSADSLLDELFGPFLNGPTNDRRVHLVAVNDGRLMEWIEHAEMEQDETVLTRDLAAALSHQSAELSSHIRLVELNNRSLVGGLDVARGIITTGFIDELVHRLVGGDATASIWAPCRTCTAQARCTMKRSADMMGASGDPHILADGNRLRARLTDALQTVHQRNEIHITARELKAAISYILFGLHACEDLHENPDLEPHDPADHAFNPESPARQGELLRELARLDPALEGHARVDRYLVGRGSPDPAHGARRFRDLVGRPIPLRSARRRAYLGWSADQVQAIGGDGHALTLRDGRRSYEFRRFPLLSGEEQSLIKQRLCDGLSRLEALPDLAYREANRIPIRVVPRTPTETAFWIEKSLDRFSLVAERFQATVGLETLHRYLTLRYTPDHGGMDELRIPLELYSLLMDLADGVQILDAFSDDVFANLGIFTSRLAQEDEQALNAWNPADSEKVHHLGIETRAGRQTILLTSESA</sequence>
<evidence type="ECO:0000256" key="3">
    <source>
        <dbReference type="ARBA" id="ARBA00022777"/>
    </source>
</evidence>
<organism evidence="6 7">
    <name type="scientific">Novosphingobium album</name>
    <name type="common">ex Liu et al. 2023</name>
    <dbReference type="NCBI Taxonomy" id="3031130"/>
    <lineage>
        <taxon>Bacteria</taxon>
        <taxon>Pseudomonadati</taxon>
        <taxon>Pseudomonadota</taxon>
        <taxon>Alphaproteobacteria</taxon>
        <taxon>Sphingomonadales</taxon>
        <taxon>Sphingomonadaceae</taxon>
        <taxon>Novosphingobium</taxon>
    </lineage>
</organism>
<keyword evidence="1" id="KW-0808">Transferase</keyword>
<evidence type="ECO:0000256" key="1">
    <source>
        <dbReference type="ARBA" id="ARBA00022679"/>
    </source>
</evidence>